<evidence type="ECO:0000313" key="7">
    <source>
        <dbReference type="Proteomes" id="UP000589521"/>
    </source>
</evidence>
<comment type="caution">
    <text evidence="3">The sequence shown here is derived from an EMBL/GenBank/DDBJ whole genome shotgun (WGS) entry which is preliminary data.</text>
</comment>
<reference evidence="2 5" key="1">
    <citation type="submission" date="2019-12" db="EMBL/GenBank/DDBJ databases">
        <title>Microbes associate with the intestines of laboratory mice.</title>
        <authorList>
            <person name="Navarre W."/>
            <person name="Wong E."/>
        </authorList>
    </citation>
    <scope>NUCLEOTIDE SEQUENCE [LARGE SCALE GENOMIC DNA]</scope>
    <source>
        <strain evidence="2 5">NM51_B2-22</strain>
    </source>
</reference>
<dbReference type="OrthoDB" id="1649074at2"/>
<dbReference type="RefSeq" id="WP_160332262.1">
    <property type="nucleotide sequence ID" value="NZ_CATKDJ010000048.1"/>
</dbReference>
<evidence type="ECO:0000313" key="5">
    <source>
        <dbReference type="Proteomes" id="UP000461595"/>
    </source>
</evidence>
<evidence type="ECO:0000313" key="4">
    <source>
        <dbReference type="EMBL" id="NYS95818.1"/>
    </source>
</evidence>
<dbReference type="HAMAP" id="MF_01041">
    <property type="entry name" value="UPF0223"/>
    <property type="match status" value="1"/>
</dbReference>
<dbReference type="Pfam" id="PF05256">
    <property type="entry name" value="UPF0223"/>
    <property type="match status" value="1"/>
</dbReference>
<dbReference type="Proteomes" id="UP000563349">
    <property type="component" value="Unassembled WGS sequence"/>
</dbReference>
<dbReference type="EMBL" id="JACBXX010000046">
    <property type="protein sequence ID" value="NYS95818.1"/>
    <property type="molecule type" value="Genomic_DNA"/>
</dbReference>
<organism evidence="3 6">
    <name type="scientific">Streptococcus danieliae</name>
    <dbReference type="NCBI Taxonomy" id="747656"/>
    <lineage>
        <taxon>Bacteria</taxon>
        <taxon>Bacillati</taxon>
        <taxon>Bacillota</taxon>
        <taxon>Bacilli</taxon>
        <taxon>Lactobacillales</taxon>
        <taxon>Streptococcaceae</taxon>
        <taxon>Streptococcus</taxon>
    </lineage>
</organism>
<evidence type="ECO:0000313" key="2">
    <source>
        <dbReference type="EMBL" id="MVX58437.1"/>
    </source>
</evidence>
<accession>A0A7Z0LCE9</accession>
<dbReference type="AlphaFoldDB" id="A0A7Z0LCE9"/>
<dbReference type="NCBIfam" id="NF003353">
    <property type="entry name" value="PRK04387.1"/>
    <property type="match status" value="1"/>
</dbReference>
<reference evidence="6 7" key="2">
    <citation type="submission" date="2020-07" db="EMBL/GenBank/DDBJ databases">
        <title>MOT database genomes.</title>
        <authorList>
            <person name="Joseph S."/>
            <person name="Aduse-Opoku J."/>
            <person name="Hashim A."/>
            <person name="Wade W."/>
            <person name="Curtis M."/>
        </authorList>
    </citation>
    <scope>NUCLEOTIDE SEQUENCE [LARGE SCALE GENOMIC DNA]</scope>
    <source>
        <strain evidence="3 6">CCW311</strain>
        <strain evidence="4 7">STR</strain>
    </source>
</reference>
<sequence>MRNQYSYPFDESWSTEELASVLSFFNRVEEAYEGGVEAQDLLAAYQKFKQVVPGKAAEKTLGREFEAASGYSLYRAWQAAKERGNGRVRL</sequence>
<dbReference type="Proteomes" id="UP000461595">
    <property type="component" value="Unassembled WGS sequence"/>
</dbReference>
<comment type="similarity">
    <text evidence="1">Belongs to the UPF0223 family.</text>
</comment>
<name>A0A7Z0LCE9_9STRE</name>
<dbReference type="EMBL" id="JACBYG010000021">
    <property type="protein sequence ID" value="NYS48884.1"/>
    <property type="molecule type" value="Genomic_DNA"/>
</dbReference>
<dbReference type="SUPFAM" id="SSF158504">
    <property type="entry name" value="BH2638-like"/>
    <property type="match status" value="1"/>
</dbReference>
<keyword evidence="6" id="KW-1185">Reference proteome</keyword>
<proteinExistence type="inferred from homology"/>
<protein>
    <recommendedName>
        <fullName evidence="1">UPF0223 protein E5983_02065</fullName>
    </recommendedName>
</protein>
<evidence type="ECO:0000313" key="6">
    <source>
        <dbReference type="Proteomes" id="UP000563349"/>
    </source>
</evidence>
<gene>
    <name evidence="2" type="ORF">E5983_02065</name>
    <name evidence="3" type="ORF">HZY93_02650</name>
    <name evidence="4" type="ORF">HZY94_01150</name>
</gene>
<dbReference type="InterPro" id="IPR007920">
    <property type="entry name" value="UPF0223"/>
</dbReference>
<evidence type="ECO:0000313" key="3">
    <source>
        <dbReference type="EMBL" id="NYS48884.1"/>
    </source>
</evidence>
<dbReference type="PIRSF" id="PIRSF037260">
    <property type="entry name" value="UPF0223"/>
    <property type="match status" value="1"/>
</dbReference>
<dbReference type="EMBL" id="WSRS01000010">
    <property type="protein sequence ID" value="MVX58437.1"/>
    <property type="molecule type" value="Genomic_DNA"/>
</dbReference>
<dbReference type="Gene3D" id="1.10.220.80">
    <property type="entry name" value="BH2638-like"/>
    <property type="match status" value="1"/>
</dbReference>
<dbReference type="Proteomes" id="UP000589521">
    <property type="component" value="Unassembled WGS sequence"/>
</dbReference>
<dbReference type="InterPro" id="IPR023324">
    <property type="entry name" value="BH2638-like_sf"/>
</dbReference>
<evidence type="ECO:0000256" key="1">
    <source>
        <dbReference type="HAMAP-Rule" id="MF_01041"/>
    </source>
</evidence>